<dbReference type="InterPro" id="IPR006204">
    <property type="entry name" value="GHMP_kinase_N_dom"/>
</dbReference>
<keyword evidence="1 3" id="KW-0808">Transferase</keyword>
<reference evidence="4" key="1">
    <citation type="submission" date="2016-06" db="EMBL/GenBank/DDBJ databases">
        <authorList>
            <person name="Varghese N."/>
            <person name="Submissions Spin"/>
        </authorList>
    </citation>
    <scope>NUCLEOTIDE SEQUENCE [LARGE SCALE GENOMIC DNA]</scope>
    <source>
        <strain evidence="4">DSM 44814</strain>
    </source>
</reference>
<evidence type="ECO:0000256" key="1">
    <source>
        <dbReference type="ARBA" id="ARBA00022777"/>
    </source>
</evidence>
<dbReference type="InterPro" id="IPR020568">
    <property type="entry name" value="Ribosomal_Su5_D2-typ_SF"/>
</dbReference>
<dbReference type="GO" id="GO:0016301">
    <property type="term" value="F:kinase activity"/>
    <property type="evidence" value="ECO:0007669"/>
    <property type="project" value="UniProtKB-KW"/>
</dbReference>
<gene>
    <name evidence="3" type="ORF">GA0070604_0562</name>
</gene>
<organism evidence="3 4">
    <name type="scientific">Micromonospora eburnea</name>
    <dbReference type="NCBI Taxonomy" id="227316"/>
    <lineage>
        <taxon>Bacteria</taxon>
        <taxon>Bacillati</taxon>
        <taxon>Actinomycetota</taxon>
        <taxon>Actinomycetes</taxon>
        <taxon>Micromonosporales</taxon>
        <taxon>Micromonosporaceae</taxon>
        <taxon>Micromonospora</taxon>
    </lineage>
</organism>
<accession>A0A1C6TSX3</accession>
<evidence type="ECO:0000313" key="4">
    <source>
        <dbReference type="Proteomes" id="UP000199696"/>
    </source>
</evidence>
<name>A0A1C6TSX3_9ACTN</name>
<dbReference type="Pfam" id="PF00288">
    <property type="entry name" value="GHMP_kinases_N"/>
    <property type="match status" value="1"/>
</dbReference>
<dbReference type="STRING" id="227316.GA0070604_0562"/>
<dbReference type="OrthoDB" id="4027556at2"/>
<dbReference type="InterPro" id="IPR014721">
    <property type="entry name" value="Ribsml_uS5_D2-typ_fold_subgr"/>
</dbReference>
<proteinExistence type="predicted"/>
<dbReference type="EMBL" id="FMHY01000002">
    <property type="protein sequence ID" value="SCL44721.1"/>
    <property type="molecule type" value="Genomic_DNA"/>
</dbReference>
<dbReference type="SUPFAM" id="SSF54211">
    <property type="entry name" value="Ribosomal protein S5 domain 2-like"/>
    <property type="match status" value="1"/>
</dbReference>
<keyword evidence="4" id="KW-1185">Reference proteome</keyword>
<protein>
    <submittedName>
        <fullName evidence="3">Predicted sugar kinase</fullName>
    </submittedName>
</protein>
<feature type="domain" description="GHMP kinase N-terminal" evidence="2">
    <location>
        <begin position="118"/>
        <end position="167"/>
    </location>
</feature>
<dbReference type="GO" id="GO:0005524">
    <property type="term" value="F:ATP binding"/>
    <property type="evidence" value="ECO:0007669"/>
    <property type="project" value="InterPro"/>
</dbReference>
<dbReference type="RefSeq" id="WP_141721222.1">
    <property type="nucleotide sequence ID" value="NZ_FMHY01000002.1"/>
</dbReference>
<dbReference type="Gene3D" id="3.30.230.10">
    <property type="match status" value="1"/>
</dbReference>
<evidence type="ECO:0000313" key="3">
    <source>
        <dbReference type="EMBL" id="SCL44721.1"/>
    </source>
</evidence>
<dbReference type="AlphaFoldDB" id="A0A1C6TSX3"/>
<evidence type="ECO:0000259" key="2">
    <source>
        <dbReference type="Pfam" id="PF00288"/>
    </source>
</evidence>
<keyword evidence="1 3" id="KW-0418">Kinase</keyword>
<sequence>MNSRSIDTDFPTFPLGAVRSTLPASPTTPPQPVTTCVRVAYPSRVNAMALDSSKIVPNGDGTYLAGELLVACDLPRHVEVSIVDDGPAVQTTSDCAHPVLARHAALLIRTVLGVHERLRVRATAPDLPAHIGLGSSSGQIAAVAAAVNEIYGRPIPARRLVRFLARNHGEEIDEDLHHLLPVQCLGGSAAAGLIPGAVQVIAGAQVPLLQAPLPDGMHIVLGMPHEPLNWDARASLAAEARHFDGFITTGRTHGPEIAYRLLHDAWPALIDGDLRPLGHLLFDYRFRMGSIANCAFSHPDLLITAAKLEHIFSDLLADVLTLSSVGPTFCAVTRTPGPCEQAFADAGLRTLRCRPANSGYSLHNGAQS</sequence>
<dbReference type="Proteomes" id="UP000199696">
    <property type="component" value="Unassembled WGS sequence"/>
</dbReference>